<keyword evidence="2" id="KW-1185">Reference proteome</keyword>
<organism evidence="1 2">
    <name type="scientific">Portunus trituberculatus</name>
    <name type="common">Swimming crab</name>
    <name type="synonym">Neptunus trituberculatus</name>
    <dbReference type="NCBI Taxonomy" id="210409"/>
    <lineage>
        <taxon>Eukaryota</taxon>
        <taxon>Metazoa</taxon>
        <taxon>Ecdysozoa</taxon>
        <taxon>Arthropoda</taxon>
        <taxon>Crustacea</taxon>
        <taxon>Multicrustacea</taxon>
        <taxon>Malacostraca</taxon>
        <taxon>Eumalacostraca</taxon>
        <taxon>Eucarida</taxon>
        <taxon>Decapoda</taxon>
        <taxon>Pleocyemata</taxon>
        <taxon>Brachyura</taxon>
        <taxon>Eubrachyura</taxon>
        <taxon>Portunoidea</taxon>
        <taxon>Portunidae</taxon>
        <taxon>Portuninae</taxon>
        <taxon>Portunus</taxon>
    </lineage>
</organism>
<evidence type="ECO:0000313" key="1">
    <source>
        <dbReference type="EMBL" id="MPC80777.1"/>
    </source>
</evidence>
<proteinExistence type="predicted"/>
<protein>
    <submittedName>
        <fullName evidence="1">Uncharacterized protein</fullName>
    </submittedName>
</protein>
<dbReference type="Proteomes" id="UP000324222">
    <property type="component" value="Unassembled WGS sequence"/>
</dbReference>
<accession>A0A5B7IGW7</accession>
<dbReference type="EMBL" id="VSRR010054981">
    <property type="protein sequence ID" value="MPC80777.1"/>
    <property type="molecule type" value="Genomic_DNA"/>
</dbReference>
<comment type="caution">
    <text evidence="1">The sequence shown here is derived from an EMBL/GenBank/DDBJ whole genome shotgun (WGS) entry which is preliminary data.</text>
</comment>
<evidence type="ECO:0000313" key="2">
    <source>
        <dbReference type="Proteomes" id="UP000324222"/>
    </source>
</evidence>
<dbReference type="AlphaFoldDB" id="A0A5B7IGW7"/>
<gene>
    <name evidence="1" type="ORF">E2C01_075369</name>
</gene>
<name>A0A5B7IGW7_PORTR</name>
<sequence length="94" mass="9960">MSGSCFPPTICVRLTSLLRRPLETPAVYVALTFLAFVDLKVNSLPADPEGVLSELLETLHCCPPHMPSGDGPPGSLGAAILTAQEEATVALRWT</sequence>
<reference evidence="1 2" key="1">
    <citation type="submission" date="2019-05" db="EMBL/GenBank/DDBJ databases">
        <title>Another draft genome of Portunus trituberculatus and its Hox gene families provides insights of decapod evolution.</title>
        <authorList>
            <person name="Jeong J.-H."/>
            <person name="Song I."/>
            <person name="Kim S."/>
            <person name="Choi T."/>
            <person name="Kim D."/>
            <person name="Ryu S."/>
            <person name="Kim W."/>
        </authorList>
    </citation>
    <scope>NUCLEOTIDE SEQUENCE [LARGE SCALE GENOMIC DNA]</scope>
    <source>
        <tissue evidence="1">Muscle</tissue>
    </source>
</reference>